<dbReference type="Proteomes" id="UP000244093">
    <property type="component" value="Unassembled WGS sequence"/>
</dbReference>
<comment type="function">
    <text evidence="4">Component of the proteasome core, a large protease complex with broad specificity involved in protein degradation.</text>
</comment>
<dbReference type="InterPro" id="IPR000426">
    <property type="entry name" value="Proteasome_asu_N"/>
</dbReference>
<comment type="activity regulation">
    <text evidence="4">The formation of the proteasomal ATPase PAN-20S proteasome complex, via the docking of the C-termini of PAN into the intersubunit pockets in the alpha-rings, triggers opening of the gate for substrate entry. Interconversion between the open-gate and close-gate conformations leads to a dynamic regulation of the 20S proteasome proteolysis activity.</text>
</comment>
<protein>
    <recommendedName>
        <fullName evidence="4">Proteasome subunit alpha</fullName>
    </recommendedName>
    <alternativeName>
        <fullName evidence="4">20S proteasome alpha subunit</fullName>
    </alternativeName>
    <alternativeName>
        <fullName evidence="4">Proteasome core protein PsmA</fullName>
    </alternativeName>
</protein>
<comment type="similarity">
    <text evidence="4 5">Belongs to the peptidase T1A family.</text>
</comment>
<dbReference type="PROSITE" id="PS51475">
    <property type="entry name" value="PROTEASOME_ALPHA_2"/>
    <property type="match status" value="1"/>
</dbReference>
<reference evidence="7 8" key="1">
    <citation type="journal article" date="2018" name="Syst. Appl. Microbiol.">
        <title>A new symbiotic nanoarchaeote (Candidatus Nanoclepta minutus) and its host (Zestosphaera tikiterensis gen. nov., sp. nov.) from a New Zealand hot spring.</title>
        <authorList>
            <person name="St John E."/>
            <person name="Liu Y."/>
            <person name="Podar M."/>
            <person name="Stott M.B."/>
            <person name="Meneghin J."/>
            <person name="Chen Z."/>
            <person name="Lagutin K."/>
            <person name="Mitchell K."/>
            <person name="Reysenbach A.L."/>
        </authorList>
    </citation>
    <scope>NUCLEOTIDE SEQUENCE [LARGE SCALE GENOMIC DNA]</scope>
    <source>
        <strain evidence="7">NZ3</strain>
    </source>
</reference>
<evidence type="ECO:0000256" key="4">
    <source>
        <dbReference type="HAMAP-Rule" id="MF_00289"/>
    </source>
</evidence>
<dbReference type="GO" id="GO:0004298">
    <property type="term" value="F:threonine-type endopeptidase activity"/>
    <property type="evidence" value="ECO:0007669"/>
    <property type="project" value="InterPro"/>
</dbReference>
<evidence type="ECO:0000313" key="8">
    <source>
        <dbReference type="Proteomes" id="UP000244093"/>
    </source>
</evidence>
<evidence type="ECO:0000313" key="7">
    <source>
        <dbReference type="EMBL" id="PUA32446.1"/>
    </source>
</evidence>
<dbReference type="InterPro" id="IPR001353">
    <property type="entry name" value="Proteasome_sua/b"/>
</dbReference>
<comment type="subunit">
    <text evidence="4">The 20S proteasome core is composed of 14 alpha and 14 beta subunits that assemble into four stacked heptameric rings, resulting in a barrel-shaped structure. The two inner rings, each composed of seven catalytic beta subunits, are sandwiched by two outer rings, each composed of seven alpha subunits. The catalytic chamber with the active sites is on the inside of the barrel. Has a gated structure, the ends of the cylinder being occluded by the N-termini of the alpha-subunits. Is capped at one or both ends by the proteasome regulatory ATPase, PAN.</text>
</comment>
<accession>A0A2R7Y4G0</accession>
<evidence type="ECO:0000259" key="6">
    <source>
        <dbReference type="SMART" id="SM00948"/>
    </source>
</evidence>
<keyword evidence="2 4" id="KW-0963">Cytoplasm</keyword>
<dbReference type="InterPro" id="IPR023332">
    <property type="entry name" value="Proteasome_alpha-type"/>
</dbReference>
<dbReference type="SUPFAM" id="SSF56235">
    <property type="entry name" value="N-terminal nucleophile aminohydrolases (Ntn hydrolases)"/>
    <property type="match status" value="1"/>
</dbReference>
<dbReference type="CDD" id="cd01911">
    <property type="entry name" value="proteasome_alpha"/>
    <property type="match status" value="1"/>
</dbReference>
<dbReference type="InterPro" id="IPR029055">
    <property type="entry name" value="Ntn_hydrolases_N"/>
</dbReference>
<evidence type="ECO:0000256" key="2">
    <source>
        <dbReference type="ARBA" id="ARBA00022490"/>
    </source>
</evidence>
<evidence type="ECO:0000256" key="5">
    <source>
        <dbReference type="PROSITE-ProRule" id="PRU00808"/>
    </source>
</evidence>
<dbReference type="PANTHER" id="PTHR11599">
    <property type="entry name" value="PROTEASOME SUBUNIT ALPHA/BETA"/>
    <property type="match status" value="1"/>
</dbReference>
<dbReference type="GO" id="GO:0019773">
    <property type="term" value="C:proteasome core complex, alpha-subunit complex"/>
    <property type="evidence" value="ECO:0007669"/>
    <property type="project" value="UniProtKB-UniRule"/>
</dbReference>
<evidence type="ECO:0000256" key="1">
    <source>
        <dbReference type="ARBA" id="ARBA00004496"/>
    </source>
</evidence>
<dbReference type="FunFam" id="3.60.20.10:FF:000004">
    <property type="entry name" value="Proteasome subunit alpha type-4"/>
    <property type="match status" value="1"/>
</dbReference>
<proteinExistence type="inferred from homology"/>
<dbReference type="NCBIfam" id="TIGR03633">
    <property type="entry name" value="arc_protsome_A"/>
    <property type="match status" value="1"/>
</dbReference>
<dbReference type="EMBL" id="NBVN01000004">
    <property type="protein sequence ID" value="PUA32446.1"/>
    <property type="molecule type" value="Genomic_DNA"/>
</dbReference>
<dbReference type="GO" id="GO:0005737">
    <property type="term" value="C:cytoplasm"/>
    <property type="evidence" value="ECO:0007669"/>
    <property type="project" value="UniProtKB-SubCell"/>
</dbReference>
<keyword evidence="3 4" id="KW-0647">Proteasome</keyword>
<dbReference type="Gene3D" id="3.60.20.10">
    <property type="entry name" value="Glutamine Phosphoribosylpyrophosphate, subunit 1, domain 1"/>
    <property type="match status" value="1"/>
</dbReference>
<feature type="domain" description="Proteasome alpha-type subunits" evidence="6">
    <location>
        <begin position="10"/>
        <end position="32"/>
    </location>
</feature>
<dbReference type="GO" id="GO:0006511">
    <property type="term" value="P:ubiquitin-dependent protein catabolic process"/>
    <property type="evidence" value="ECO:0007669"/>
    <property type="project" value="InterPro"/>
</dbReference>
<evidence type="ECO:0000256" key="3">
    <source>
        <dbReference type="ARBA" id="ARBA00022942"/>
    </source>
</evidence>
<sequence>MAFGPPAMGYDRAITVFSPDGKLYQVEYAAENVRKGWTTIALKTRDFGVLLAEKRKISSLIDMNSIAKIFLVDSHIGASFAGLAADGRILIDYARRTALNYRFIYDEPSDVEYVVRSVCDVKQLYTQHAGVRPFGVSLIFVGYDKKGVQVYKTEINGYYFAYLAIAVGSGEQAAGEYLEKNYNPNMSRDEAIELALKALRASLENPLTPELVEMGVVSSDDGLFRKLTVDEIAKYIRESGVNK</sequence>
<dbReference type="InterPro" id="IPR019982">
    <property type="entry name" value="Proteasome_asu_arc"/>
</dbReference>
<dbReference type="Pfam" id="PF10584">
    <property type="entry name" value="Proteasome_A_N"/>
    <property type="match status" value="1"/>
</dbReference>
<dbReference type="InterPro" id="IPR050115">
    <property type="entry name" value="Proteasome_alpha"/>
</dbReference>
<dbReference type="Pfam" id="PF00227">
    <property type="entry name" value="Proteasome"/>
    <property type="match status" value="1"/>
</dbReference>
<name>A0A2R7Y4G0_9CREN</name>
<gene>
    <name evidence="4" type="primary">psmA</name>
    <name evidence="7" type="ORF">B7O98_07280</name>
</gene>
<dbReference type="GO" id="GO:0010498">
    <property type="term" value="P:proteasomal protein catabolic process"/>
    <property type="evidence" value="ECO:0007669"/>
    <property type="project" value="UniProtKB-UniRule"/>
</dbReference>
<comment type="subcellular location">
    <subcellularLocation>
        <location evidence="1 4">Cytoplasm</location>
    </subcellularLocation>
</comment>
<dbReference type="AlphaFoldDB" id="A0A2R7Y4G0"/>
<dbReference type="NCBIfam" id="NF003075">
    <property type="entry name" value="PRK03996.1"/>
    <property type="match status" value="1"/>
</dbReference>
<dbReference type="SMART" id="SM00948">
    <property type="entry name" value="Proteasome_A_N"/>
    <property type="match status" value="1"/>
</dbReference>
<comment type="caution">
    <text evidence="7">The sequence shown here is derived from an EMBL/GenBank/DDBJ whole genome shotgun (WGS) entry which is preliminary data.</text>
</comment>
<dbReference type="HAMAP" id="MF_00289_A">
    <property type="entry name" value="Proteasome_A_A"/>
    <property type="match status" value="1"/>
</dbReference>
<organism evidence="7 8">
    <name type="scientific">Zestosphaera tikiterensis</name>
    <dbReference type="NCBI Taxonomy" id="1973259"/>
    <lineage>
        <taxon>Archaea</taxon>
        <taxon>Thermoproteota</taxon>
        <taxon>Thermoprotei</taxon>
        <taxon>Desulfurococcales</taxon>
        <taxon>Desulfurococcaceae</taxon>
        <taxon>Zestosphaera</taxon>
    </lineage>
</organism>